<dbReference type="AlphaFoldDB" id="A0A8K0XQ56"/>
<feature type="transmembrane region" description="Helical" evidence="1">
    <location>
        <begin position="89"/>
        <end position="109"/>
    </location>
</feature>
<keyword evidence="3" id="KW-1185">Reference proteome</keyword>
<protein>
    <submittedName>
        <fullName evidence="2">Uncharacterized protein</fullName>
    </submittedName>
</protein>
<comment type="caution">
    <text evidence="2">The sequence shown here is derived from an EMBL/GenBank/DDBJ whole genome shotgun (WGS) entry which is preliminary data.</text>
</comment>
<name>A0A8K0XQ56_9AGAR</name>
<keyword evidence="1" id="KW-0472">Membrane</keyword>
<feature type="transmembrane region" description="Helical" evidence="1">
    <location>
        <begin position="121"/>
        <end position="142"/>
    </location>
</feature>
<organism evidence="2 3">
    <name type="scientific">Cristinia sonorae</name>
    <dbReference type="NCBI Taxonomy" id="1940300"/>
    <lineage>
        <taxon>Eukaryota</taxon>
        <taxon>Fungi</taxon>
        <taxon>Dikarya</taxon>
        <taxon>Basidiomycota</taxon>
        <taxon>Agaricomycotina</taxon>
        <taxon>Agaricomycetes</taxon>
        <taxon>Agaricomycetidae</taxon>
        <taxon>Agaricales</taxon>
        <taxon>Pleurotineae</taxon>
        <taxon>Stephanosporaceae</taxon>
        <taxon>Cristinia</taxon>
    </lineage>
</organism>
<gene>
    <name evidence="2" type="ORF">BXZ70DRAFT_168981</name>
</gene>
<evidence type="ECO:0000313" key="2">
    <source>
        <dbReference type="EMBL" id="KAH8100674.1"/>
    </source>
</evidence>
<dbReference type="EMBL" id="JAEVFJ010000015">
    <property type="protein sequence ID" value="KAH8100674.1"/>
    <property type="molecule type" value="Genomic_DNA"/>
</dbReference>
<dbReference type="Proteomes" id="UP000813824">
    <property type="component" value="Unassembled WGS sequence"/>
</dbReference>
<reference evidence="2" key="1">
    <citation type="journal article" date="2021" name="New Phytol.">
        <title>Evolutionary innovations through gain and loss of genes in the ectomycorrhizal Boletales.</title>
        <authorList>
            <person name="Wu G."/>
            <person name="Miyauchi S."/>
            <person name="Morin E."/>
            <person name="Kuo A."/>
            <person name="Drula E."/>
            <person name="Varga T."/>
            <person name="Kohler A."/>
            <person name="Feng B."/>
            <person name="Cao Y."/>
            <person name="Lipzen A."/>
            <person name="Daum C."/>
            <person name="Hundley H."/>
            <person name="Pangilinan J."/>
            <person name="Johnson J."/>
            <person name="Barry K."/>
            <person name="LaButti K."/>
            <person name="Ng V."/>
            <person name="Ahrendt S."/>
            <person name="Min B."/>
            <person name="Choi I.G."/>
            <person name="Park H."/>
            <person name="Plett J.M."/>
            <person name="Magnuson J."/>
            <person name="Spatafora J.W."/>
            <person name="Nagy L.G."/>
            <person name="Henrissat B."/>
            <person name="Grigoriev I.V."/>
            <person name="Yang Z.L."/>
            <person name="Xu J."/>
            <person name="Martin F.M."/>
        </authorList>
    </citation>
    <scope>NUCLEOTIDE SEQUENCE</scope>
    <source>
        <strain evidence="2">KKN 215</strain>
    </source>
</reference>
<evidence type="ECO:0000313" key="3">
    <source>
        <dbReference type="Proteomes" id="UP000813824"/>
    </source>
</evidence>
<accession>A0A8K0XQ56</accession>
<proteinExistence type="predicted"/>
<keyword evidence="1" id="KW-0812">Transmembrane</keyword>
<keyword evidence="1" id="KW-1133">Transmembrane helix</keyword>
<sequence length="193" mass="22091">MWSVYFVGHIYHFCDAAQPLCFPYPLSAASVRRRRHTHPSRYTSSHQAHSVNHPHPTLCSLSHPMATSSYDIHSLSVGYTCNNAFLMGFYLYHVTSSFLTTNFWVWLLIPVSDSVSYDPSIRLVPLAWMHLPWFAPHVYFLLSSSHHCMTSLDKRRLSVQGTHMARRGVKSSLLECQPMTTSVLSRVESSHPR</sequence>
<evidence type="ECO:0000256" key="1">
    <source>
        <dbReference type="SAM" id="Phobius"/>
    </source>
</evidence>